<dbReference type="Gene3D" id="3.40.1190.10">
    <property type="entry name" value="Mur-like, catalytic domain"/>
    <property type="match status" value="1"/>
</dbReference>
<comment type="function">
    <text evidence="7 8">Cell wall formation. Catalyzes the addition of glutamate to the nucleotide precursor UDP-N-acetylmuramoyl-L-alanine (UMA).</text>
</comment>
<evidence type="ECO:0000313" key="11">
    <source>
        <dbReference type="EMBL" id="OGY41544.1"/>
    </source>
</evidence>
<keyword evidence="5 7" id="KW-0547">Nucleotide-binding</keyword>
<proteinExistence type="inferred from homology"/>
<accession>A0A1G1XNP6</accession>
<feature type="domain" description="Mur ligase C-terminal" evidence="9">
    <location>
        <begin position="304"/>
        <end position="433"/>
    </location>
</feature>
<dbReference type="GO" id="GO:0008360">
    <property type="term" value="P:regulation of cell shape"/>
    <property type="evidence" value="ECO:0007669"/>
    <property type="project" value="UniProtKB-KW"/>
</dbReference>
<dbReference type="InterPro" id="IPR013221">
    <property type="entry name" value="Mur_ligase_cen"/>
</dbReference>
<keyword evidence="7 8" id="KW-0131">Cell cycle</keyword>
<dbReference type="SUPFAM" id="SSF53623">
    <property type="entry name" value="MurD-like peptide ligases, catalytic domain"/>
    <property type="match status" value="1"/>
</dbReference>
<comment type="catalytic activity">
    <reaction evidence="7 8">
        <text>UDP-N-acetyl-alpha-D-muramoyl-L-alanine + D-glutamate + ATP = UDP-N-acetyl-alpha-D-muramoyl-L-alanyl-D-glutamate + ADP + phosphate + H(+)</text>
        <dbReference type="Rhea" id="RHEA:16429"/>
        <dbReference type="ChEBI" id="CHEBI:15378"/>
        <dbReference type="ChEBI" id="CHEBI:29986"/>
        <dbReference type="ChEBI" id="CHEBI:30616"/>
        <dbReference type="ChEBI" id="CHEBI:43474"/>
        <dbReference type="ChEBI" id="CHEBI:83898"/>
        <dbReference type="ChEBI" id="CHEBI:83900"/>
        <dbReference type="ChEBI" id="CHEBI:456216"/>
        <dbReference type="EC" id="6.3.2.9"/>
    </reaction>
</comment>
<evidence type="ECO:0000256" key="4">
    <source>
        <dbReference type="ARBA" id="ARBA00022598"/>
    </source>
</evidence>
<comment type="subcellular location">
    <subcellularLocation>
        <location evidence="1 7 8">Cytoplasm</location>
    </subcellularLocation>
</comment>
<dbReference type="InterPro" id="IPR036565">
    <property type="entry name" value="Mur-like_cat_sf"/>
</dbReference>
<reference evidence="11 12" key="1">
    <citation type="journal article" date="2016" name="Nat. Commun.">
        <title>Thousands of microbial genomes shed light on interconnected biogeochemical processes in an aquifer system.</title>
        <authorList>
            <person name="Anantharaman K."/>
            <person name="Brown C.T."/>
            <person name="Hug L.A."/>
            <person name="Sharon I."/>
            <person name="Castelle C.J."/>
            <person name="Probst A.J."/>
            <person name="Thomas B.C."/>
            <person name="Singh A."/>
            <person name="Wilkins M.J."/>
            <person name="Karaoz U."/>
            <person name="Brodie E.L."/>
            <person name="Williams K.H."/>
            <person name="Hubbard S.S."/>
            <person name="Banfield J.F."/>
        </authorList>
    </citation>
    <scope>NUCLEOTIDE SEQUENCE [LARGE SCALE GENOMIC DNA]</scope>
</reference>
<dbReference type="EMBL" id="MHIA01000026">
    <property type="protein sequence ID" value="OGY41544.1"/>
    <property type="molecule type" value="Genomic_DNA"/>
</dbReference>
<evidence type="ECO:0000256" key="8">
    <source>
        <dbReference type="RuleBase" id="RU003664"/>
    </source>
</evidence>
<dbReference type="GO" id="GO:0051301">
    <property type="term" value="P:cell division"/>
    <property type="evidence" value="ECO:0007669"/>
    <property type="project" value="UniProtKB-KW"/>
</dbReference>
<dbReference type="Pfam" id="PF21799">
    <property type="entry name" value="MurD-like_N"/>
    <property type="match status" value="1"/>
</dbReference>
<dbReference type="Gene3D" id="3.40.50.720">
    <property type="entry name" value="NAD(P)-binding Rossmann-like Domain"/>
    <property type="match status" value="1"/>
</dbReference>
<dbReference type="Pfam" id="PF02875">
    <property type="entry name" value="Mur_ligase_C"/>
    <property type="match status" value="1"/>
</dbReference>
<evidence type="ECO:0000259" key="9">
    <source>
        <dbReference type="Pfam" id="PF02875"/>
    </source>
</evidence>
<feature type="binding site" evidence="7">
    <location>
        <begin position="128"/>
        <end position="134"/>
    </location>
    <ligand>
        <name>ATP</name>
        <dbReference type="ChEBI" id="CHEBI:30616"/>
    </ligand>
</feature>
<organism evidence="11 12">
    <name type="scientific">Candidatus Buchananbacteria bacterium RBG_13_39_9</name>
    <dbReference type="NCBI Taxonomy" id="1797531"/>
    <lineage>
        <taxon>Bacteria</taxon>
        <taxon>Candidatus Buchananiibacteriota</taxon>
    </lineage>
</organism>
<keyword evidence="7 8" id="KW-0132">Cell division</keyword>
<dbReference type="HAMAP" id="MF_00639">
    <property type="entry name" value="MurD"/>
    <property type="match status" value="1"/>
</dbReference>
<evidence type="ECO:0000256" key="2">
    <source>
        <dbReference type="ARBA" id="ARBA00004752"/>
    </source>
</evidence>
<dbReference type="UniPathway" id="UPA00219"/>
<dbReference type="NCBIfam" id="TIGR01087">
    <property type="entry name" value="murD"/>
    <property type="match status" value="1"/>
</dbReference>
<dbReference type="PANTHER" id="PTHR43692:SF1">
    <property type="entry name" value="UDP-N-ACETYLMURAMOYLALANINE--D-GLUTAMATE LIGASE"/>
    <property type="match status" value="1"/>
</dbReference>
<protein>
    <recommendedName>
        <fullName evidence="7 8">UDP-N-acetylmuramoylalanine--D-glutamate ligase</fullName>
        <ecNumber evidence="7 8">6.3.2.9</ecNumber>
    </recommendedName>
    <alternativeName>
        <fullName evidence="7">D-glutamic acid-adding enzyme</fullName>
    </alternativeName>
    <alternativeName>
        <fullName evidence="7">UDP-N-acetylmuramoyl-L-alanyl-D-glutamate synthetase</fullName>
    </alternativeName>
</protein>
<dbReference type="SUPFAM" id="SSF53244">
    <property type="entry name" value="MurD-like peptide ligases, peptide-binding domain"/>
    <property type="match status" value="1"/>
</dbReference>
<dbReference type="GO" id="GO:0005737">
    <property type="term" value="C:cytoplasm"/>
    <property type="evidence" value="ECO:0007669"/>
    <property type="project" value="UniProtKB-SubCell"/>
</dbReference>
<dbReference type="GO" id="GO:0071555">
    <property type="term" value="P:cell wall organization"/>
    <property type="evidence" value="ECO:0007669"/>
    <property type="project" value="UniProtKB-KW"/>
</dbReference>
<dbReference type="InterPro" id="IPR036615">
    <property type="entry name" value="Mur_ligase_C_dom_sf"/>
</dbReference>
<evidence type="ECO:0000256" key="1">
    <source>
        <dbReference type="ARBA" id="ARBA00004496"/>
    </source>
</evidence>
<evidence type="ECO:0000256" key="6">
    <source>
        <dbReference type="ARBA" id="ARBA00022840"/>
    </source>
</evidence>
<dbReference type="GO" id="GO:0008764">
    <property type="term" value="F:UDP-N-acetylmuramoylalanine-D-glutamate ligase activity"/>
    <property type="evidence" value="ECO:0007669"/>
    <property type="project" value="UniProtKB-UniRule"/>
</dbReference>
<keyword evidence="7 8" id="KW-0961">Cell wall biogenesis/degradation</keyword>
<dbReference type="InterPro" id="IPR004101">
    <property type="entry name" value="Mur_ligase_C"/>
</dbReference>
<name>A0A1G1XNP6_9BACT</name>
<dbReference type="PANTHER" id="PTHR43692">
    <property type="entry name" value="UDP-N-ACETYLMURAMOYLALANINE--D-GLUTAMATE LIGASE"/>
    <property type="match status" value="1"/>
</dbReference>
<evidence type="ECO:0000256" key="3">
    <source>
        <dbReference type="ARBA" id="ARBA00022490"/>
    </source>
</evidence>
<dbReference type="InterPro" id="IPR005762">
    <property type="entry name" value="MurD"/>
</dbReference>
<keyword evidence="7 8" id="KW-0573">Peptidoglycan synthesis</keyword>
<evidence type="ECO:0000256" key="7">
    <source>
        <dbReference type="HAMAP-Rule" id="MF_00639"/>
    </source>
</evidence>
<evidence type="ECO:0000313" key="12">
    <source>
        <dbReference type="Proteomes" id="UP000176260"/>
    </source>
</evidence>
<dbReference type="EC" id="6.3.2.9" evidence="7 8"/>
<comment type="caution">
    <text evidence="11">The sequence shown here is derived from an EMBL/GenBank/DDBJ whole genome shotgun (WGS) entry which is preliminary data.</text>
</comment>
<dbReference type="Pfam" id="PF08245">
    <property type="entry name" value="Mur_ligase_M"/>
    <property type="match status" value="1"/>
</dbReference>
<dbReference type="GO" id="GO:0005524">
    <property type="term" value="F:ATP binding"/>
    <property type="evidence" value="ECO:0007669"/>
    <property type="project" value="UniProtKB-UniRule"/>
</dbReference>
<evidence type="ECO:0000259" key="10">
    <source>
        <dbReference type="Pfam" id="PF08245"/>
    </source>
</evidence>
<dbReference type="SUPFAM" id="SSF51984">
    <property type="entry name" value="MurCD N-terminal domain"/>
    <property type="match status" value="1"/>
</dbReference>
<dbReference type="Proteomes" id="UP000176260">
    <property type="component" value="Unassembled WGS sequence"/>
</dbReference>
<keyword evidence="4 7" id="KW-0436">Ligase</keyword>
<dbReference type="AlphaFoldDB" id="A0A1G1XNP6"/>
<gene>
    <name evidence="7" type="primary">murD</name>
    <name evidence="11" type="ORF">A2Y67_00025</name>
</gene>
<keyword evidence="3 7" id="KW-0963">Cytoplasm</keyword>
<feature type="domain" description="Mur ligase central" evidence="10">
    <location>
        <begin position="126"/>
        <end position="260"/>
    </location>
</feature>
<comment type="similarity">
    <text evidence="7">Belongs to the MurCDEF family.</text>
</comment>
<keyword evidence="7 8" id="KW-0133">Cell shape</keyword>
<dbReference type="Gene3D" id="3.90.190.20">
    <property type="entry name" value="Mur ligase, C-terminal domain"/>
    <property type="match status" value="1"/>
</dbReference>
<evidence type="ECO:0000256" key="5">
    <source>
        <dbReference type="ARBA" id="ARBA00022741"/>
    </source>
</evidence>
<keyword evidence="6 7" id="KW-0067">ATP-binding</keyword>
<comment type="pathway">
    <text evidence="2 7 8">Cell wall biogenesis; peptidoglycan biosynthesis.</text>
</comment>
<dbReference type="GO" id="GO:0009252">
    <property type="term" value="P:peptidoglycan biosynthetic process"/>
    <property type="evidence" value="ECO:0007669"/>
    <property type="project" value="UniProtKB-UniRule"/>
</dbReference>
<sequence>MKLSKSQENFPQFKNKKILVMGLGLHGGGTGAVKFFAQAGAKVAATDLKTRQQLKESVAQLKGLPVHYILGNHRETDFKNADLIIRNPAVADDSPYLKIAQKHKVPIDTDIGIFFRFCPAKKIIGITGTRGKSTTSTLIYELLKAKYQNVILAGNIRKSVLLELSGINKNSIVVLELSSWQLEGLVKHKKSPHIAIITTIQPDHLNRYKSMKEYIAAKKLIFKYQTKNDFLFLNKNDKIVKKFAGKTKAKVIFYGSKDAEKYKSRLTGKHNLTNIAAAIKVAKHFGVGDNAIKKILKNFKGLTGRIEFISEINGVKYVNDTCATTPDTAIAAINALSSSKQPTANNNLILIAGGADKNLDFKELAQLIVLKIKVLILLEGTATGKLKKTVSQNLKIGNYKLKIINRVDSMKKAVQLAACHAQKGDMILLSPACASFGMFRHEFEKGEAFKKAVKSIK</sequence>